<proteinExistence type="predicted"/>
<evidence type="ECO:0000256" key="2">
    <source>
        <dbReference type="SAM" id="Phobius"/>
    </source>
</evidence>
<feature type="region of interest" description="Disordered" evidence="1">
    <location>
        <begin position="308"/>
        <end position="351"/>
    </location>
</feature>
<name>A0AAD6UUA1_9AGAR</name>
<reference evidence="3" key="1">
    <citation type="submission" date="2023-03" db="EMBL/GenBank/DDBJ databases">
        <title>Massive genome expansion in bonnet fungi (Mycena s.s.) driven by repeated elements and novel gene families across ecological guilds.</title>
        <authorList>
            <consortium name="Lawrence Berkeley National Laboratory"/>
            <person name="Harder C.B."/>
            <person name="Miyauchi S."/>
            <person name="Viragh M."/>
            <person name="Kuo A."/>
            <person name="Thoen E."/>
            <person name="Andreopoulos B."/>
            <person name="Lu D."/>
            <person name="Skrede I."/>
            <person name="Drula E."/>
            <person name="Henrissat B."/>
            <person name="Morin E."/>
            <person name="Kohler A."/>
            <person name="Barry K."/>
            <person name="LaButti K."/>
            <person name="Morin E."/>
            <person name="Salamov A."/>
            <person name="Lipzen A."/>
            <person name="Mereny Z."/>
            <person name="Hegedus B."/>
            <person name="Baldrian P."/>
            <person name="Stursova M."/>
            <person name="Weitz H."/>
            <person name="Taylor A."/>
            <person name="Grigoriev I.V."/>
            <person name="Nagy L.G."/>
            <person name="Martin F."/>
            <person name="Kauserud H."/>
        </authorList>
    </citation>
    <scope>NUCLEOTIDE SEQUENCE</scope>
    <source>
        <strain evidence="3">9144</strain>
    </source>
</reference>
<keyword evidence="2" id="KW-0812">Transmembrane</keyword>
<dbReference type="EMBL" id="JARJCW010000115">
    <property type="protein sequence ID" value="KAJ7192821.1"/>
    <property type="molecule type" value="Genomic_DNA"/>
</dbReference>
<feature type="compositionally biased region" description="Low complexity" evidence="1">
    <location>
        <begin position="208"/>
        <end position="226"/>
    </location>
</feature>
<dbReference type="Proteomes" id="UP001219525">
    <property type="component" value="Unassembled WGS sequence"/>
</dbReference>
<comment type="caution">
    <text evidence="3">The sequence shown here is derived from an EMBL/GenBank/DDBJ whole genome shotgun (WGS) entry which is preliminary data.</text>
</comment>
<evidence type="ECO:0000256" key="1">
    <source>
        <dbReference type="SAM" id="MobiDB-lite"/>
    </source>
</evidence>
<keyword evidence="2" id="KW-0472">Membrane</keyword>
<keyword evidence="2" id="KW-1133">Transmembrane helix</keyword>
<accession>A0AAD6UUA1</accession>
<feature type="transmembrane region" description="Helical" evidence="2">
    <location>
        <begin position="236"/>
        <end position="260"/>
    </location>
</feature>
<feature type="compositionally biased region" description="Polar residues" evidence="1">
    <location>
        <begin position="175"/>
        <end position="207"/>
    </location>
</feature>
<feature type="compositionally biased region" description="Low complexity" evidence="1">
    <location>
        <begin position="144"/>
        <end position="159"/>
    </location>
</feature>
<gene>
    <name evidence="3" type="ORF">GGX14DRAFT_593861</name>
</gene>
<dbReference type="AlphaFoldDB" id="A0AAD6UUA1"/>
<evidence type="ECO:0000313" key="3">
    <source>
        <dbReference type="EMBL" id="KAJ7192821.1"/>
    </source>
</evidence>
<feature type="compositionally biased region" description="Pro residues" evidence="1">
    <location>
        <begin position="327"/>
        <end position="351"/>
    </location>
</feature>
<organism evidence="3 4">
    <name type="scientific">Mycena pura</name>
    <dbReference type="NCBI Taxonomy" id="153505"/>
    <lineage>
        <taxon>Eukaryota</taxon>
        <taxon>Fungi</taxon>
        <taxon>Dikarya</taxon>
        <taxon>Basidiomycota</taxon>
        <taxon>Agaricomycotina</taxon>
        <taxon>Agaricomycetes</taxon>
        <taxon>Agaricomycetidae</taxon>
        <taxon>Agaricales</taxon>
        <taxon>Marasmiineae</taxon>
        <taxon>Mycenaceae</taxon>
        <taxon>Mycena</taxon>
    </lineage>
</organism>
<protein>
    <submittedName>
        <fullName evidence="3">Uncharacterized protein</fullName>
    </submittedName>
</protein>
<sequence length="351" mass="35981">MKSGLQPEDSGEGDSQLQVAEGCKNLKVEVGRQDVFSLILEKGELYTPTFAGAYASETIKKGTSVTVQWTRDDSDPVAFDLAQYQFEGTFPAILSTTPVTASSASETSGAVSVSFDTPGVPIGKLNTPLPIPLSGQQKLTIASGTDGPDAGTTTATAPHVTPPTPTTSTPAVPMKTSNSITAGTLDTATDSAQGTQSYPVEGTSPTVASPQSTNANANSTTGTAAAPERGMPRAAVIALAVILGVPLFALVLVSLLSYWCMRRHWLTSHRIIDLLLAHVRRSAMESASPGLNSGATLPAAGDPEAGAAALVPVAGEKGTLTHLSRPSAPPPRSPPPPSPSLPPSPPPPYMP</sequence>
<evidence type="ECO:0000313" key="4">
    <source>
        <dbReference type="Proteomes" id="UP001219525"/>
    </source>
</evidence>
<feature type="region of interest" description="Disordered" evidence="1">
    <location>
        <begin position="139"/>
        <end position="226"/>
    </location>
</feature>
<keyword evidence="4" id="KW-1185">Reference proteome</keyword>